<gene>
    <name evidence="11" type="ORF">NMOB1V02_LOCUS3988</name>
</gene>
<keyword evidence="6 9" id="KW-0342">GTP-binding</keyword>
<evidence type="ECO:0000256" key="3">
    <source>
        <dbReference type="ARBA" id="ARBA00022741"/>
    </source>
</evidence>
<name>A0A7R9GCZ1_9CRUS</name>
<dbReference type="GO" id="GO:0003924">
    <property type="term" value="F:GTPase activity"/>
    <property type="evidence" value="ECO:0007669"/>
    <property type="project" value="InterPro"/>
</dbReference>
<keyword evidence="3 9" id="KW-0547">Nucleotide-binding</keyword>
<dbReference type="Pfam" id="PF03029">
    <property type="entry name" value="ATP_bind_1"/>
    <property type="match status" value="1"/>
</dbReference>
<evidence type="ECO:0000256" key="10">
    <source>
        <dbReference type="SAM" id="MobiDB-lite"/>
    </source>
</evidence>
<dbReference type="Gene3D" id="3.40.50.300">
    <property type="entry name" value="P-loop containing nucleotide triphosphate hydrolases"/>
    <property type="match status" value="1"/>
</dbReference>
<dbReference type="FunFam" id="3.40.50.300:FF:000888">
    <property type="entry name" value="GPN-loop GTPase 1"/>
    <property type="match status" value="1"/>
</dbReference>
<feature type="region of interest" description="Disordered" evidence="10">
    <location>
        <begin position="328"/>
        <end position="360"/>
    </location>
</feature>
<keyword evidence="2 9" id="KW-0963">Cytoplasm</keyword>
<evidence type="ECO:0000256" key="7">
    <source>
        <dbReference type="ARBA" id="ARBA00023242"/>
    </source>
</evidence>
<protein>
    <recommendedName>
        <fullName evidence="9">GPN-loop GTPase</fullName>
        <ecNumber evidence="9">3.6.5.-</ecNumber>
    </recommendedName>
</protein>
<dbReference type="PANTHER" id="PTHR21231:SF8">
    <property type="entry name" value="GPN-LOOP GTPASE 1"/>
    <property type="match status" value="1"/>
</dbReference>
<evidence type="ECO:0000313" key="11">
    <source>
        <dbReference type="EMBL" id="CAD7276216.1"/>
    </source>
</evidence>
<dbReference type="PANTHER" id="PTHR21231">
    <property type="entry name" value="XPA-BINDING PROTEIN 1-RELATED"/>
    <property type="match status" value="1"/>
</dbReference>
<evidence type="ECO:0000256" key="9">
    <source>
        <dbReference type="RuleBase" id="RU365059"/>
    </source>
</evidence>
<dbReference type="OrthoDB" id="243313at2759"/>
<reference evidence="11" key="1">
    <citation type="submission" date="2020-11" db="EMBL/GenBank/DDBJ databases">
        <authorList>
            <person name="Tran Van P."/>
        </authorList>
    </citation>
    <scope>NUCLEOTIDE SEQUENCE</scope>
</reference>
<evidence type="ECO:0000256" key="8">
    <source>
        <dbReference type="ARBA" id="ARBA00055682"/>
    </source>
</evidence>
<comment type="function">
    <text evidence="8 9">Small GTPase required for proper nuclear import of RNA polymerase II (RNAPII). May act at an RNAP assembly step prior to nuclear import.</text>
</comment>
<evidence type="ECO:0000256" key="6">
    <source>
        <dbReference type="ARBA" id="ARBA00023134"/>
    </source>
</evidence>
<dbReference type="GO" id="GO:0005737">
    <property type="term" value="C:cytoplasm"/>
    <property type="evidence" value="ECO:0007669"/>
    <property type="project" value="UniProtKB-SubCell"/>
</dbReference>
<dbReference type="AlphaFoldDB" id="A0A7R9GCZ1"/>
<evidence type="ECO:0000256" key="4">
    <source>
        <dbReference type="ARBA" id="ARBA00022801"/>
    </source>
</evidence>
<evidence type="ECO:0000313" key="12">
    <source>
        <dbReference type="Proteomes" id="UP000678499"/>
    </source>
</evidence>
<comment type="subunit">
    <text evidence="9">Binds to RNA polymerase II.</text>
</comment>
<dbReference type="InterPro" id="IPR030230">
    <property type="entry name" value="Gpn1/Npa3/XAB1"/>
</dbReference>
<organism evidence="11">
    <name type="scientific">Notodromas monacha</name>
    <dbReference type="NCBI Taxonomy" id="399045"/>
    <lineage>
        <taxon>Eukaryota</taxon>
        <taxon>Metazoa</taxon>
        <taxon>Ecdysozoa</taxon>
        <taxon>Arthropoda</taxon>
        <taxon>Crustacea</taxon>
        <taxon>Oligostraca</taxon>
        <taxon>Ostracoda</taxon>
        <taxon>Podocopa</taxon>
        <taxon>Podocopida</taxon>
        <taxon>Cypridocopina</taxon>
        <taxon>Cypridoidea</taxon>
        <taxon>Cyprididae</taxon>
        <taxon>Notodromas</taxon>
    </lineage>
</organism>
<feature type="compositionally biased region" description="Acidic residues" evidence="10">
    <location>
        <begin position="329"/>
        <end position="350"/>
    </location>
</feature>
<evidence type="ECO:0000256" key="5">
    <source>
        <dbReference type="ARBA" id="ARBA00023054"/>
    </source>
</evidence>
<comment type="subcellular location">
    <subcellularLocation>
        <location evidence="9">Cytoplasm</location>
    </subcellularLocation>
    <subcellularLocation>
        <location evidence="9">Nucleus</location>
    </subcellularLocation>
</comment>
<keyword evidence="5" id="KW-0175">Coiled coil</keyword>
<evidence type="ECO:0000256" key="2">
    <source>
        <dbReference type="ARBA" id="ARBA00022490"/>
    </source>
</evidence>
<proteinExistence type="inferred from homology"/>
<dbReference type="InterPro" id="IPR004130">
    <property type="entry name" value="Gpn"/>
</dbReference>
<evidence type="ECO:0000256" key="1">
    <source>
        <dbReference type="ARBA" id="ARBA00005290"/>
    </source>
</evidence>
<keyword evidence="7" id="KW-0539">Nucleus</keyword>
<dbReference type="GO" id="GO:0005525">
    <property type="term" value="F:GTP binding"/>
    <property type="evidence" value="ECO:0007669"/>
    <property type="project" value="UniProtKB-KW"/>
</dbReference>
<comment type="similarity">
    <text evidence="1 9">Belongs to the GPN-loop GTPase family.</text>
</comment>
<accession>A0A7R9GCZ1</accession>
<sequence length="360" mass="40107">MAEKCDGATSSNSEGEKKPLSQMPTVVIVLGMAGSGKTSLVQRLITTLHMKQKLPYVVNLDPACIGMLPYPCNIDIRDTVKYKEVMKQYGLGPNGGIVTSLNMFATKFDQVLKLIERRAQSVDCPYVIIDTPGQIEVFTWSASGNIITEALAAFFPTIVVYVADVVRSAKPVTFMSNMLYACSILYNAKLPFIVALNKNDVIDCKYAKDWMKDWESFSSALDKETSYVSNLSRSLALALEEFYKNLRAVGVSAVTGNGLDEFICAIDSAREEYFQEYRPEYERLKALRSKQEGSGMAKFESDVSEEPQSSTDELCKKLSSEMHLRFGVEDDDESEEEICHDAEEEGDEEFMAALKKKSST</sequence>
<dbReference type="EMBL" id="CAJPEX010000578">
    <property type="protein sequence ID" value="CAG0916368.1"/>
    <property type="molecule type" value="Genomic_DNA"/>
</dbReference>
<keyword evidence="4 9" id="KW-0378">Hydrolase</keyword>
<keyword evidence="12" id="KW-1185">Reference proteome</keyword>
<dbReference type="EC" id="3.6.5.-" evidence="9"/>
<dbReference type="SUPFAM" id="SSF52540">
    <property type="entry name" value="P-loop containing nucleoside triphosphate hydrolases"/>
    <property type="match status" value="1"/>
</dbReference>
<dbReference type="EMBL" id="OA882615">
    <property type="protein sequence ID" value="CAD7276216.1"/>
    <property type="molecule type" value="Genomic_DNA"/>
</dbReference>
<dbReference type="GO" id="GO:0005634">
    <property type="term" value="C:nucleus"/>
    <property type="evidence" value="ECO:0007669"/>
    <property type="project" value="UniProtKB-SubCell"/>
</dbReference>
<dbReference type="InterPro" id="IPR027417">
    <property type="entry name" value="P-loop_NTPase"/>
</dbReference>
<dbReference type="CDD" id="cd17870">
    <property type="entry name" value="GPN1"/>
    <property type="match status" value="1"/>
</dbReference>
<dbReference type="Proteomes" id="UP000678499">
    <property type="component" value="Unassembled WGS sequence"/>
</dbReference>